<comment type="catalytic activity">
    <reaction evidence="12 13">
        <text>ATP + H2O = ADP + phosphate + H(+)</text>
        <dbReference type="Rhea" id="RHEA:13065"/>
        <dbReference type="ChEBI" id="CHEBI:15377"/>
        <dbReference type="ChEBI" id="CHEBI:15378"/>
        <dbReference type="ChEBI" id="CHEBI:30616"/>
        <dbReference type="ChEBI" id="CHEBI:43474"/>
        <dbReference type="ChEBI" id="CHEBI:456216"/>
        <dbReference type="EC" id="5.6.2.4"/>
    </reaction>
</comment>
<keyword evidence="4 13" id="KW-0378">Hydrolase</keyword>
<dbReference type="InterPro" id="IPR038726">
    <property type="entry name" value="PDDEXK_AddAB-type"/>
</dbReference>
<evidence type="ECO:0000256" key="9">
    <source>
        <dbReference type="ARBA" id="ARBA00023204"/>
    </source>
</evidence>
<evidence type="ECO:0000313" key="18">
    <source>
        <dbReference type="EMBL" id="AIG28512.1"/>
    </source>
</evidence>
<dbReference type="SUPFAM" id="SSF52980">
    <property type="entry name" value="Restriction endonuclease-like"/>
    <property type="match status" value="1"/>
</dbReference>
<dbReference type="Pfam" id="PF13361">
    <property type="entry name" value="UvrD_C"/>
    <property type="match status" value="1"/>
</dbReference>
<dbReference type="GO" id="GO:0003690">
    <property type="term" value="F:double-stranded DNA binding"/>
    <property type="evidence" value="ECO:0007669"/>
    <property type="project" value="UniProtKB-UniRule"/>
</dbReference>
<evidence type="ECO:0000256" key="4">
    <source>
        <dbReference type="ARBA" id="ARBA00022801"/>
    </source>
</evidence>
<keyword evidence="19" id="KW-1185">Reference proteome</keyword>
<dbReference type="PANTHER" id="PTHR11070">
    <property type="entry name" value="UVRD / RECB / PCRA DNA HELICASE FAMILY MEMBER"/>
    <property type="match status" value="1"/>
</dbReference>
<comment type="similarity">
    <text evidence="13">Belongs to the helicase family. AddA subfamily.</text>
</comment>
<evidence type="ECO:0000259" key="17">
    <source>
        <dbReference type="PROSITE" id="PS51217"/>
    </source>
</evidence>
<comment type="function">
    <text evidence="13">The heterodimer acts as both an ATP-dependent DNA helicase and an ATP-dependent, dual-direction single-stranded exonuclease. Recognizes the chi site generating a DNA molecule suitable for the initiation of homologous recombination. The AddA nuclease domain is required for chi fragment generation; this subunit has the helicase and 3' -&gt; 5' nuclease activities.</text>
</comment>
<comment type="subunit">
    <text evidence="13">Heterodimer of AddA and AddB/RexB.</text>
</comment>
<evidence type="ECO:0000256" key="12">
    <source>
        <dbReference type="ARBA" id="ARBA00048988"/>
    </source>
</evidence>
<evidence type="ECO:0000259" key="16">
    <source>
        <dbReference type="PROSITE" id="PS51198"/>
    </source>
</evidence>
<evidence type="ECO:0000256" key="15">
    <source>
        <dbReference type="SAM" id="MobiDB-lite"/>
    </source>
</evidence>
<accession>A0A075R7B6</accession>
<dbReference type="Pfam" id="PF12705">
    <property type="entry name" value="PDDEXK_1"/>
    <property type="match status" value="1"/>
</dbReference>
<keyword evidence="6 13" id="KW-0269">Exonuclease</keyword>
<keyword evidence="5 13" id="KW-0347">Helicase</keyword>
<evidence type="ECO:0000256" key="8">
    <source>
        <dbReference type="ARBA" id="ARBA00023125"/>
    </source>
</evidence>
<dbReference type="STRING" id="1042163.BRLA_c042370"/>
<dbReference type="GO" id="GO:0005524">
    <property type="term" value="F:ATP binding"/>
    <property type="evidence" value="ECO:0007669"/>
    <property type="project" value="UniProtKB-UniRule"/>
</dbReference>
<evidence type="ECO:0000256" key="3">
    <source>
        <dbReference type="ARBA" id="ARBA00022763"/>
    </source>
</evidence>
<evidence type="ECO:0000313" key="19">
    <source>
        <dbReference type="Proteomes" id="UP000005850"/>
    </source>
</evidence>
<keyword evidence="10 13" id="KW-0413">Isomerase</keyword>
<organism evidence="18 19">
    <name type="scientific">Brevibacillus laterosporus LMG 15441</name>
    <dbReference type="NCBI Taxonomy" id="1042163"/>
    <lineage>
        <taxon>Bacteria</taxon>
        <taxon>Bacillati</taxon>
        <taxon>Bacillota</taxon>
        <taxon>Bacilli</taxon>
        <taxon>Bacillales</taxon>
        <taxon>Paenibacillaceae</taxon>
        <taxon>Brevibacillus</taxon>
    </lineage>
</organism>
<dbReference type="GO" id="GO:0016887">
    <property type="term" value="F:ATP hydrolysis activity"/>
    <property type="evidence" value="ECO:0007669"/>
    <property type="project" value="RHEA"/>
</dbReference>
<dbReference type="Proteomes" id="UP000005850">
    <property type="component" value="Chromosome"/>
</dbReference>
<evidence type="ECO:0000256" key="2">
    <source>
        <dbReference type="ARBA" id="ARBA00022741"/>
    </source>
</evidence>
<dbReference type="InterPro" id="IPR011604">
    <property type="entry name" value="PDDEXK-like_dom_sf"/>
</dbReference>
<keyword evidence="8 13" id="KW-0238">DNA-binding</keyword>
<dbReference type="CDD" id="cd18807">
    <property type="entry name" value="SF1_C_UvrD"/>
    <property type="match status" value="1"/>
</dbReference>
<evidence type="ECO:0000256" key="11">
    <source>
        <dbReference type="ARBA" id="ARBA00034617"/>
    </source>
</evidence>
<protein>
    <recommendedName>
        <fullName evidence="13">ATP-dependent helicase/nuclease subunit A</fullName>
        <ecNumber evidence="13">3.1.-.-</ecNumber>
        <ecNumber evidence="13">5.6.2.4</ecNumber>
    </recommendedName>
    <alternativeName>
        <fullName evidence="13">ATP-dependent helicase/nuclease AddA</fullName>
    </alternativeName>
    <alternativeName>
        <fullName evidence="13">DNA 3'-5' helicase AddA</fullName>
    </alternativeName>
</protein>
<dbReference type="GO" id="GO:0000724">
    <property type="term" value="P:double-strand break repair via homologous recombination"/>
    <property type="evidence" value="ECO:0007669"/>
    <property type="project" value="UniProtKB-UniRule"/>
</dbReference>
<keyword evidence="7 13" id="KW-0067">ATP-binding</keyword>
<dbReference type="InterPro" id="IPR014152">
    <property type="entry name" value="AddA"/>
</dbReference>
<dbReference type="PANTHER" id="PTHR11070:SF48">
    <property type="entry name" value="ATP-DEPENDENT HELICASE_NUCLEASE SUBUNIT A"/>
    <property type="match status" value="1"/>
</dbReference>
<dbReference type="GO" id="GO:0033202">
    <property type="term" value="C:DNA helicase complex"/>
    <property type="evidence" value="ECO:0007669"/>
    <property type="project" value="TreeGrafter"/>
</dbReference>
<feature type="domain" description="UvrD-like helicase ATP-binding" evidence="16">
    <location>
        <begin position="13"/>
        <end position="499"/>
    </location>
</feature>
<dbReference type="EMBL" id="CP007806">
    <property type="protein sequence ID" value="AIG28512.1"/>
    <property type="molecule type" value="Genomic_DNA"/>
</dbReference>
<evidence type="ECO:0000256" key="10">
    <source>
        <dbReference type="ARBA" id="ARBA00023235"/>
    </source>
</evidence>
<evidence type="ECO:0000256" key="6">
    <source>
        <dbReference type="ARBA" id="ARBA00022839"/>
    </source>
</evidence>
<comment type="cofactor">
    <cofactor evidence="13">
        <name>Mg(2+)</name>
        <dbReference type="ChEBI" id="CHEBI:18420"/>
    </cofactor>
</comment>
<feature type="region of interest" description="Disordered" evidence="15">
    <location>
        <begin position="555"/>
        <end position="584"/>
    </location>
</feature>
<evidence type="ECO:0000256" key="13">
    <source>
        <dbReference type="HAMAP-Rule" id="MF_01451"/>
    </source>
</evidence>
<evidence type="ECO:0000256" key="7">
    <source>
        <dbReference type="ARBA" id="ARBA00022840"/>
    </source>
</evidence>
<dbReference type="PROSITE" id="PS51217">
    <property type="entry name" value="UVRD_HELICASE_CTER"/>
    <property type="match status" value="1"/>
</dbReference>
<dbReference type="SUPFAM" id="SSF52540">
    <property type="entry name" value="P-loop containing nucleoside triphosphate hydrolases"/>
    <property type="match status" value="1"/>
</dbReference>
<feature type="compositionally biased region" description="Polar residues" evidence="15">
    <location>
        <begin position="560"/>
        <end position="579"/>
    </location>
</feature>
<dbReference type="KEGG" id="blr:BRLA_c042370"/>
<dbReference type="HOGENOM" id="CLU_001114_3_1_9"/>
<sequence>MSEQDNVVEQKPSHWTDEQWRAIIEKGDNLLVAAAAGSGKTSVLVERIIRKISDVNDAVGVDQLLVVTFTNAAAAEMRHRIGDALRKALESDPTSAHLRKQLVLLQRATITTLHSFCLGLLRQYYFIVELDPGFRIADQMEAELLRQDVLEEQFEHWYESDESFAALADVMVEGQDDDALMGLFMRLFDFSQSHPHPDRWLKNAADMFAHTQVEELHESPWVVTLTGAISLELSALESQVKKAIALAEEPDGPGAYTPLLQQELTCIHQAKCAAEQGWKQLDDSMRSIAFGRLPAVKDADPLLKEQVQKLRNGVKDKIKKLLEEYFTMTPEQYATDLNRMAPYMHTLARLVSEFKQAFRQAKQERALVDFSDLEHMALRILQQEQEDGSFVPSAIAMQLQEQFAEVLVDEYQDINLVQETILQLVSRKETAGVAANRFMVGDVKQSIYRFRLAEPNLFMQKYDSYETNEEKDPFAPKEKSVPLELKGKRIDLAANFRSRKEVVDAVNYLFRLVMTPRVGEITYDQSAELIGRASYPEIEPEQLVVEVHLIDRTGVESEESSLGQVSERAGTSSTGSIDSYDSEGEALPTLEEEASVAQLEARLIAKRIKEWLEPGVGGQPLLVFDKKTQGMRPLEYRDIVILLRATAGWGQAIADECKQAGIPIYVEQNQGYFSANEVDVIMSLLRVIDNPKQDIPLTAVLRSPLIGLSEEDLAQIRVLTPTGPFYQAVEQYVMTEEEQLNRVVMAKLRRFYRMVQGWRTRGRRSSVAELLSDIYTETGYVDYVASLENGSQRQANLRALYDRAKQYEATSYRGLFRFLRFIDRMQEQENDLGEARTITESENVVRLMTIHKSKGLEFPVVFVAGMGKQFNQSDMKGRFLLHKDLGFGPQVADAVLRLRYPSLAFLGIRQKLKLEMLAEEMRVLYVALTRAREKLILVGSAKDLSKSAIAWCSQSTDKETLSDEDLIQAKGYLDWIGRALVRHKHGEPLRLLCPESQDISSIPLVRDPSVWQFQFYQPSDLMAITEQSEHDEEVFSLLQKRKPVPDHPHAEEWRDQIRSVLEWQYASQVVSQVPAKWTVSELKSQAVNLADGAEGAGVKLDWENERIDTQSQVVAGIESQIDRQLTTQAAAEERGHLNASPEQIAEGPRLRQSRLTKKPRFLTEMDKKSKDINSEKCDPKIITNNDSVIIKEERREKLVNQTKYEKPIFTKAEIGTFTHLIMQNLQLNRALDQADVTDQIEQMIAGQMLTREQANVVDIASIARFFASDLGQRMQKATKVYRELPFTLAVPLRDIRSRLLAEQAELLLSDSGDERVLVQGVIDCVIREADGGLTLIDYKTDRLPADETKAAQMLRTRYKEQISLYTLALEESWKEPVANRYLIAMSTGLAVPLHEE</sequence>
<dbReference type="Gene3D" id="3.90.320.10">
    <property type="match status" value="1"/>
</dbReference>
<evidence type="ECO:0000256" key="14">
    <source>
        <dbReference type="PROSITE-ProRule" id="PRU00560"/>
    </source>
</evidence>
<keyword evidence="9 13" id="KW-0234">DNA repair</keyword>
<keyword evidence="1 13" id="KW-0540">Nuclease</keyword>
<dbReference type="NCBIfam" id="TIGR02785">
    <property type="entry name" value="addA_Gpos"/>
    <property type="match status" value="1"/>
</dbReference>
<evidence type="ECO:0000256" key="1">
    <source>
        <dbReference type="ARBA" id="ARBA00022722"/>
    </source>
</evidence>
<dbReference type="FunFam" id="3.40.50.300:FF:001236">
    <property type="entry name" value="ATP-dependent helicase/nuclease subunit A"/>
    <property type="match status" value="1"/>
</dbReference>
<dbReference type="InterPro" id="IPR014017">
    <property type="entry name" value="DNA_helicase_UvrD-like_C"/>
</dbReference>
<dbReference type="EC" id="3.1.-.-" evidence="13"/>
<dbReference type="HAMAP" id="MF_01451">
    <property type="entry name" value="AddA"/>
    <property type="match status" value="1"/>
</dbReference>
<keyword evidence="2 13" id="KW-0547">Nucleotide-binding</keyword>
<dbReference type="InterPro" id="IPR011335">
    <property type="entry name" value="Restrct_endonuc-II-like"/>
</dbReference>
<gene>
    <name evidence="13" type="primary">addA</name>
    <name evidence="18" type="ORF">BRLA_c042370</name>
</gene>
<feature type="binding site" evidence="14">
    <location>
        <begin position="34"/>
        <end position="41"/>
    </location>
    <ligand>
        <name>ATP</name>
        <dbReference type="ChEBI" id="CHEBI:30616"/>
    </ligand>
</feature>
<dbReference type="eggNOG" id="COG1074">
    <property type="taxonomic scope" value="Bacteria"/>
</dbReference>
<dbReference type="PROSITE" id="PS51198">
    <property type="entry name" value="UVRD_HELICASE_ATP_BIND"/>
    <property type="match status" value="1"/>
</dbReference>
<name>A0A075R7B6_BRELA</name>
<comment type="catalytic activity">
    <reaction evidence="11 13">
        <text>Couples ATP hydrolysis with the unwinding of duplex DNA by translocating in the 3'-5' direction.</text>
        <dbReference type="EC" id="5.6.2.4"/>
    </reaction>
</comment>
<keyword evidence="3 13" id="KW-0227">DNA damage</keyword>
<reference evidence="18 19" key="1">
    <citation type="journal article" date="2011" name="J. Bacteriol.">
        <title>Genome sequence of Brevibacillus laterosporus LMG 15441, a pathogen of invertebrates.</title>
        <authorList>
            <person name="Djukic M."/>
            <person name="Poehlein A."/>
            <person name="Thurmer A."/>
            <person name="Daniel R."/>
        </authorList>
    </citation>
    <scope>NUCLEOTIDE SEQUENCE [LARGE SCALE GENOMIC DNA]</scope>
    <source>
        <strain evidence="18 19">LMG 15441</strain>
    </source>
</reference>
<dbReference type="GO" id="GO:0008408">
    <property type="term" value="F:3'-5' exonuclease activity"/>
    <property type="evidence" value="ECO:0007669"/>
    <property type="project" value="UniProtKB-UniRule"/>
</dbReference>
<dbReference type="Pfam" id="PF00580">
    <property type="entry name" value="UvrD-helicase"/>
    <property type="match status" value="1"/>
</dbReference>
<dbReference type="GO" id="GO:0043138">
    <property type="term" value="F:3'-5' DNA helicase activity"/>
    <property type="evidence" value="ECO:0007669"/>
    <property type="project" value="UniProtKB-UniRule"/>
</dbReference>
<dbReference type="Gene3D" id="3.40.50.300">
    <property type="entry name" value="P-loop containing nucleotide triphosphate hydrolases"/>
    <property type="match status" value="4"/>
</dbReference>
<proteinExistence type="inferred from homology"/>
<evidence type="ECO:0000256" key="5">
    <source>
        <dbReference type="ARBA" id="ARBA00022806"/>
    </source>
</evidence>
<dbReference type="EC" id="5.6.2.4" evidence="13"/>
<dbReference type="InterPro" id="IPR000212">
    <property type="entry name" value="DNA_helicase_UvrD/REP"/>
</dbReference>
<dbReference type="GO" id="GO:0005829">
    <property type="term" value="C:cytosol"/>
    <property type="evidence" value="ECO:0007669"/>
    <property type="project" value="TreeGrafter"/>
</dbReference>
<dbReference type="RefSeq" id="WP_003334470.1">
    <property type="nucleotide sequence ID" value="NZ_CP007806.1"/>
</dbReference>
<dbReference type="InterPro" id="IPR014016">
    <property type="entry name" value="UvrD-like_ATP-bd"/>
</dbReference>
<feature type="domain" description="UvrD-like helicase C-terminal" evidence="17">
    <location>
        <begin position="556"/>
        <end position="855"/>
    </location>
</feature>
<dbReference type="InterPro" id="IPR027417">
    <property type="entry name" value="P-loop_NTPase"/>
</dbReference>